<dbReference type="GO" id="GO:0140359">
    <property type="term" value="F:ABC-type transporter activity"/>
    <property type="evidence" value="ECO:0007669"/>
    <property type="project" value="InterPro"/>
</dbReference>
<evidence type="ECO:0000256" key="6">
    <source>
        <dbReference type="RuleBase" id="RU361157"/>
    </source>
</evidence>
<feature type="region of interest" description="Disordered" evidence="7">
    <location>
        <begin position="1"/>
        <end position="21"/>
    </location>
</feature>
<proteinExistence type="inferred from homology"/>
<evidence type="ECO:0000313" key="10">
    <source>
        <dbReference type="Proteomes" id="UP000444980"/>
    </source>
</evidence>
<feature type="transmembrane region" description="Helical" evidence="6">
    <location>
        <begin position="47"/>
        <end position="68"/>
    </location>
</feature>
<evidence type="ECO:0000256" key="5">
    <source>
        <dbReference type="ARBA" id="ARBA00023251"/>
    </source>
</evidence>
<dbReference type="PANTHER" id="PTHR43229:SF2">
    <property type="entry name" value="NODULATION PROTEIN J"/>
    <property type="match status" value="1"/>
</dbReference>
<dbReference type="PANTHER" id="PTHR43229">
    <property type="entry name" value="NODULATION PROTEIN J"/>
    <property type="match status" value="1"/>
</dbReference>
<keyword evidence="2 6" id="KW-0812">Transmembrane</keyword>
<organism evidence="9 10">
    <name type="scientific">Gordonia crocea</name>
    <dbReference type="NCBI Taxonomy" id="589162"/>
    <lineage>
        <taxon>Bacteria</taxon>
        <taxon>Bacillati</taxon>
        <taxon>Actinomycetota</taxon>
        <taxon>Actinomycetes</taxon>
        <taxon>Mycobacteriales</taxon>
        <taxon>Gordoniaceae</taxon>
        <taxon>Gordonia</taxon>
    </lineage>
</organism>
<keyword evidence="5" id="KW-0046">Antibiotic resistance</keyword>
<keyword evidence="4 6" id="KW-0472">Membrane</keyword>
<feature type="transmembrane region" description="Helical" evidence="6">
    <location>
        <begin position="160"/>
        <end position="183"/>
    </location>
</feature>
<feature type="transmembrane region" description="Helical" evidence="6">
    <location>
        <begin position="121"/>
        <end position="148"/>
    </location>
</feature>
<feature type="transmembrane region" description="Helical" evidence="6">
    <location>
        <begin position="80"/>
        <end position="101"/>
    </location>
</feature>
<reference evidence="10" key="1">
    <citation type="submission" date="2019-06" db="EMBL/GenBank/DDBJ databases">
        <title>Gordonia isolated from sludge of a wastewater treatment plant.</title>
        <authorList>
            <person name="Tamura T."/>
            <person name="Aoyama K."/>
            <person name="Kang Y."/>
            <person name="Saito S."/>
            <person name="Akiyama N."/>
            <person name="Yazawa K."/>
            <person name="Gonoi T."/>
            <person name="Mikami Y."/>
        </authorList>
    </citation>
    <scope>NUCLEOTIDE SEQUENCE [LARGE SCALE GENOMIC DNA]</scope>
    <source>
        <strain evidence="10">NBRC 107697</strain>
    </source>
</reference>
<evidence type="ECO:0000256" key="7">
    <source>
        <dbReference type="SAM" id="MobiDB-lite"/>
    </source>
</evidence>
<dbReference type="Proteomes" id="UP000444980">
    <property type="component" value="Unassembled WGS sequence"/>
</dbReference>
<evidence type="ECO:0000256" key="2">
    <source>
        <dbReference type="ARBA" id="ARBA00022692"/>
    </source>
</evidence>
<gene>
    <name evidence="9" type="ORF">nbrc107697_05270</name>
</gene>
<keyword evidence="3 6" id="KW-1133">Transmembrane helix</keyword>
<comment type="caution">
    <text evidence="9">The sequence shown here is derived from an EMBL/GenBank/DDBJ whole genome shotgun (WGS) entry which is preliminary data.</text>
</comment>
<sequence length="284" mass="29450">MSAPTAPPVAAGPATSAAGTPRPSVVLDSLSLAGRHLLLMVRRPSSIIGAIVLPIMFALLFFTIFGRIMERAGMDFAQYLLPAIIMQAVFFSAMSGSVWAAEDASSGMAARLRVMPISRSAPVASLIVGETTRGLLGSAILVGIGYTFGFRLETGFTGALAMIGLIIAASVAIILPFLVLGYATADPEPAQAIGGLIYFPLLLVSTLFVPKGAYPGWMQPIVENQPLSRITEALRAVSTDAATVATNAGHPVNTTHAVLIALAWCAGSIIVFGALAPRVFGRTA</sequence>
<accession>A0A7M3SV14</accession>
<dbReference type="EMBL" id="BJOU01000001">
    <property type="protein sequence ID" value="GED96488.1"/>
    <property type="molecule type" value="Genomic_DNA"/>
</dbReference>
<keyword evidence="6" id="KW-0813">Transport</keyword>
<evidence type="ECO:0000256" key="1">
    <source>
        <dbReference type="ARBA" id="ARBA00004141"/>
    </source>
</evidence>
<dbReference type="Pfam" id="PF01061">
    <property type="entry name" value="ABC2_membrane"/>
    <property type="match status" value="1"/>
</dbReference>
<evidence type="ECO:0000313" key="9">
    <source>
        <dbReference type="EMBL" id="GED96488.1"/>
    </source>
</evidence>
<name>A0A7M3SV14_9ACTN</name>
<feature type="transmembrane region" description="Helical" evidence="6">
    <location>
        <begin position="257"/>
        <end position="276"/>
    </location>
</feature>
<feature type="domain" description="ABC transmembrane type-2" evidence="8">
    <location>
        <begin position="45"/>
        <end position="283"/>
    </location>
</feature>
<comment type="subcellular location">
    <subcellularLocation>
        <location evidence="6">Cell membrane</location>
        <topology evidence="6">Multi-pass membrane protein</topology>
    </subcellularLocation>
    <subcellularLocation>
        <location evidence="1">Membrane</location>
        <topology evidence="1">Multi-pass membrane protein</topology>
    </subcellularLocation>
</comment>
<dbReference type="PIRSF" id="PIRSF006648">
    <property type="entry name" value="DrrB"/>
    <property type="match status" value="1"/>
</dbReference>
<evidence type="ECO:0000256" key="3">
    <source>
        <dbReference type="ARBA" id="ARBA00022989"/>
    </source>
</evidence>
<keyword evidence="10" id="KW-1185">Reference proteome</keyword>
<dbReference type="PROSITE" id="PS51012">
    <property type="entry name" value="ABC_TM2"/>
    <property type="match status" value="1"/>
</dbReference>
<protein>
    <recommendedName>
        <fullName evidence="6">Transport permease protein</fullName>
    </recommendedName>
</protein>
<dbReference type="InterPro" id="IPR000412">
    <property type="entry name" value="ABC_2_transport"/>
</dbReference>
<dbReference type="InterPro" id="IPR047817">
    <property type="entry name" value="ABC2_TM_bact-type"/>
</dbReference>
<evidence type="ECO:0000256" key="4">
    <source>
        <dbReference type="ARBA" id="ARBA00023136"/>
    </source>
</evidence>
<dbReference type="GO" id="GO:0046677">
    <property type="term" value="P:response to antibiotic"/>
    <property type="evidence" value="ECO:0007669"/>
    <property type="project" value="UniProtKB-KW"/>
</dbReference>
<dbReference type="InterPro" id="IPR051784">
    <property type="entry name" value="Nod_factor_ABC_transporter"/>
</dbReference>
<keyword evidence="6" id="KW-1003">Cell membrane</keyword>
<feature type="transmembrane region" description="Helical" evidence="6">
    <location>
        <begin position="189"/>
        <end position="209"/>
    </location>
</feature>
<dbReference type="AlphaFoldDB" id="A0A7M3SV14"/>
<evidence type="ECO:0000259" key="8">
    <source>
        <dbReference type="PROSITE" id="PS51012"/>
    </source>
</evidence>
<comment type="similarity">
    <text evidence="6">Belongs to the ABC-2 integral membrane protein family.</text>
</comment>
<dbReference type="InterPro" id="IPR013525">
    <property type="entry name" value="ABC2_TM"/>
</dbReference>
<dbReference type="RefSeq" id="WP_228460644.1">
    <property type="nucleotide sequence ID" value="NZ_BJOU01000001.1"/>
</dbReference>
<dbReference type="GO" id="GO:0043190">
    <property type="term" value="C:ATP-binding cassette (ABC) transporter complex"/>
    <property type="evidence" value="ECO:0007669"/>
    <property type="project" value="InterPro"/>
</dbReference>